<dbReference type="Proteomes" id="UP001213799">
    <property type="component" value="Unassembled WGS sequence"/>
</dbReference>
<evidence type="ECO:0000313" key="2">
    <source>
        <dbReference type="EMBL" id="KAJ5618126.1"/>
    </source>
</evidence>
<sequence>MPTKKKASGRKRDHQADLAELEELRKQIAERDKVEEARKAEEARKEEARKEEEAARKEEESQGKRQVSSRRQRTLVRWDVDTDIRLLLAIQYACNKLGFKIPWKDVAEAMGTKFTEGAIVQHLSKLRTKREEQDKPNPPPLKRAGNGYHKNDTNGKKEVMPSAKDDAAPSTRNGKRCRRNPSDEDSEDSVYTLKKKQFKKNKKKDKVFVAPKLRTKREETDSDDSQKLVCVGAEWLRDFTEGDDRANDDESTTSESENSTESSESTTQAAKKSQTNKKSKMVKLQVDPVRMAILDAKLRDSATSREPVTPTNPPRVVTNMVPIRSSYYPYMPANSGAAFSPQTPTPFSTCGASIQFPSNGPSPFDYVNRFSPATSEAVLGATLSPVSAGVSALDEINATAAYSRFDMAPEMQYADQYSGQGTFPITGYLETSGFENQFLSDSELFDKLPEVEPPRYLGYEGEDVKEF</sequence>
<reference evidence="2" key="2">
    <citation type="submission" date="2023-01" db="EMBL/GenBank/DDBJ databases">
        <authorList>
            <person name="Petersen C."/>
        </authorList>
    </citation>
    <scope>NUCLEOTIDE SEQUENCE</scope>
    <source>
        <strain evidence="2">IBT 12815</strain>
    </source>
</reference>
<accession>A0AAD6H9N6</accession>
<evidence type="ECO:0000313" key="3">
    <source>
        <dbReference type="Proteomes" id="UP001213799"/>
    </source>
</evidence>
<feature type="region of interest" description="Disordered" evidence="1">
    <location>
        <begin position="239"/>
        <end position="282"/>
    </location>
</feature>
<keyword evidence="3" id="KW-1185">Reference proteome</keyword>
<evidence type="ECO:0000256" key="1">
    <source>
        <dbReference type="SAM" id="MobiDB-lite"/>
    </source>
</evidence>
<feature type="region of interest" description="Disordered" evidence="1">
    <location>
        <begin position="31"/>
        <end position="72"/>
    </location>
</feature>
<reference evidence="2" key="1">
    <citation type="journal article" date="2023" name="IMA Fungus">
        <title>Comparative genomic study of the Penicillium genus elucidates a diverse pangenome and 15 lateral gene transfer events.</title>
        <authorList>
            <person name="Petersen C."/>
            <person name="Sorensen T."/>
            <person name="Nielsen M.R."/>
            <person name="Sondergaard T.E."/>
            <person name="Sorensen J.L."/>
            <person name="Fitzpatrick D.A."/>
            <person name="Frisvad J.C."/>
            <person name="Nielsen K.L."/>
        </authorList>
    </citation>
    <scope>NUCLEOTIDE SEQUENCE</scope>
    <source>
        <strain evidence="2">IBT 12815</strain>
    </source>
</reference>
<dbReference type="RefSeq" id="XP_056759293.1">
    <property type="nucleotide sequence ID" value="XM_056894298.1"/>
</dbReference>
<evidence type="ECO:0008006" key="4">
    <source>
        <dbReference type="Google" id="ProtNLM"/>
    </source>
</evidence>
<dbReference type="EMBL" id="JAQJAE010000001">
    <property type="protein sequence ID" value="KAJ5618126.1"/>
    <property type="molecule type" value="Genomic_DNA"/>
</dbReference>
<gene>
    <name evidence="2" type="ORF">N7537_003240</name>
</gene>
<feature type="compositionally biased region" description="Basic and acidic residues" evidence="1">
    <location>
        <begin position="149"/>
        <end position="167"/>
    </location>
</feature>
<dbReference type="GeneID" id="81584540"/>
<organism evidence="2 3">
    <name type="scientific">Penicillium hordei</name>
    <dbReference type="NCBI Taxonomy" id="40994"/>
    <lineage>
        <taxon>Eukaryota</taxon>
        <taxon>Fungi</taxon>
        <taxon>Dikarya</taxon>
        <taxon>Ascomycota</taxon>
        <taxon>Pezizomycotina</taxon>
        <taxon>Eurotiomycetes</taxon>
        <taxon>Eurotiomycetidae</taxon>
        <taxon>Eurotiales</taxon>
        <taxon>Aspergillaceae</taxon>
        <taxon>Penicillium</taxon>
    </lineage>
</organism>
<feature type="compositionally biased region" description="Basic and acidic residues" evidence="1">
    <location>
        <begin position="31"/>
        <end position="63"/>
    </location>
</feature>
<feature type="region of interest" description="Disordered" evidence="1">
    <location>
        <begin position="126"/>
        <end position="191"/>
    </location>
</feature>
<feature type="compositionally biased region" description="Low complexity" evidence="1">
    <location>
        <begin position="253"/>
        <end position="267"/>
    </location>
</feature>
<name>A0AAD6H9N6_9EURO</name>
<dbReference type="AlphaFoldDB" id="A0AAD6H9N6"/>
<proteinExistence type="predicted"/>
<feature type="region of interest" description="Disordered" evidence="1">
    <location>
        <begin position="298"/>
        <end position="317"/>
    </location>
</feature>
<protein>
    <recommendedName>
        <fullName evidence="4">Myb-like domain-containing protein</fullName>
    </recommendedName>
</protein>
<comment type="caution">
    <text evidence="2">The sequence shown here is derived from an EMBL/GenBank/DDBJ whole genome shotgun (WGS) entry which is preliminary data.</text>
</comment>